<dbReference type="EMBL" id="ML143403">
    <property type="protein sequence ID" value="TBU30840.1"/>
    <property type="molecule type" value="Genomic_DNA"/>
</dbReference>
<organism evidence="1">
    <name type="scientific">Dichomitus squalens</name>
    <dbReference type="NCBI Taxonomy" id="114155"/>
    <lineage>
        <taxon>Eukaryota</taxon>
        <taxon>Fungi</taxon>
        <taxon>Dikarya</taxon>
        <taxon>Basidiomycota</taxon>
        <taxon>Agaricomycotina</taxon>
        <taxon>Agaricomycetes</taxon>
        <taxon>Polyporales</taxon>
        <taxon>Polyporaceae</taxon>
        <taxon>Dichomitus</taxon>
    </lineage>
</organism>
<dbReference type="AlphaFoldDB" id="A0A4Q9MSJ4"/>
<reference evidence="1" key="1">
    <citation type="submission" date="2019-01" db="EMBL/GenBank/DDBJ databases">
        <title>Draft genome sequences of three monokaryotic isolates of the white-rot basidiomycete fungus Dichomitus squalens.</title>
        <authorList>
            <consortium name="DOE Joint Genome Institute"/>
            <person name="Lopez S.C."/>
            <person name="Andreopoulos B."/>
            <person name="Pangilinan J."/>
            <person name="Lipzen A."/>
            <person name="Riley R."/>
            <person name="Ahrendt S."/>
            <person name="Ng V."/>
            <person name="Barry K."/>
            <person name="Daum C."/>
            <person name="Grigoriev I.V."/>
            <person name="Hilden K.S."/>
            <person name="Makela M.R."/>
            <person name="de Vries R.P."/>
        </authorList>
    </citation>
    <scope>NUCLEOTIDE SEQUENCE [LARGE SCALE GENOMIC DNA]</scope>
    <source>
        <strain evidence="1">OM18370.1</strain>
    </source>
</reference>
<name>A0A4Q9MSJ4_9APHY</name>
<sequence length="162" mass="18277">MIRRYFCGMPKEHSCIAFPITSRSTRALCHYVTRTQHSVVTPSSSLYNAVDSGSWLVCGWVLPAAEQYEACHIHPKFNPVLPRDQRIRRASSNLAIRSRQRSYDRFQHPSRGFSAMEGTVARRDAKTLVRIGMSGSRWSHASVFHGGRPFVLLARGPGVSYI</sequence>
<gene>
    <name evidence="1" type="ORF">BD311DRAFT_174911</name>
</gene>
<accession>A0A4Q9MSJ4</accession>
<proteinExistence type="predicted"/>
<dbReference type="Proteomes" id="UP000292957">
    <property type="component" value="Unassembled WGS sequence"/>
</dbReference>
<evidence type="ECO:0000313" key="1">
    <source>
        <dbReference type="EMBL" id="TBU30840.1"/>
    </source>
</evidence>
<protein>
    <submittedName>
        <fullName evidence="1">Uncharacterized protein</fullName>
    </submittedName>
</protein>